<evidence type="ECO:0000313" key="3">
    <source>
        <dbReference type="Proteomes" id="UP000184291"/>
    </source>
</evidence>
<sequence>MIDTTVLNREISAGRTALSSSDEAILPLGVRRRIWAAMQDPDDDDATYRRRVELAILCVKRVQHIWDRGFPGDAGVSEMLTLAQELVNEQADPEQAEWRAETFLDNVLDSVSSFDAIVQPATFVADAASRTVISACYRNPDYDTADPETDDDELLPDSLEPSYSCASAAAGALNWQPIEETDVEARREFWTWYLDEAIPQVLAE</sequence>
<dbReference type="EMBL" id="FQTT01000016">
    <property type="protein sequence ID" value="SHE26812.1"/>
    <property type="molecule type" value="Genomic_DNA"/>
</dbReference>
<gene>
    <name evidence="2" type="ORF">ACGLYG10_3067</name>
</gene>
<dbReference type="STRING" id="1892869.ACGLYG10_3067"/>
<dbReference type="InterPro" id="IPR025675">
    <property type="entry name" value="Imm5"/>
</dbReference>
<dbReference type="Proteomes" id="UP000184291">
    <property type="component" value="Unassembled WGS sequence"/>
</dbReference>
<evidence type="ECO:0000313" key="2">
    <source>
        <dbReference type="EMBL" id="SHE26812.1"/>
    </source>
</evidence>
<dbReference type="AlphaFoldDB" id="A0A1M4S3K7"/>
<name>A0A1M4S3K7_9ACTO</name>
<dbReference type="Pfam" id="PF14423">
    <property type="entry name" value="Imm5"/>
    <property type="match status" value="1"/>
</dbReference>
<keyword evidence="3" id="KW-1185">Reference proteome</keyword>
<feature type="domain" description="Immunity protein Imm5" evidence="1">
    <location>
        <begin position="11"/>
        <end position="199"/>
    </location>
</feature>
<evidence type="ECO:0000259" key="1">
    <source>
        <dbReference type="Pfam" id="PF14423"/>
    </source>
</evidence>
<protein>
    <submittedName>
        <fullName evidence="2">Immunity protein imm5</fullName>
    </submittedName>
</protein>
<proteinExistence type="predicted"/>
<accession>A0A1M4S3K7</accession>
<dbReference type="RefSeq" id="WP_073333893.1">
    <property type="nucleotide sequence ID" value="NZ_FQTT01000016.1"/>
</dbReference>
<organism evidence="2 3">
    <name type="scientific">Actinomyces glycerinitolerans</name>
    <dbReference type="NCBI Taxonomy" id="1892869"/>
    <lineage>
        <taxon>Bacteria</taxon>
        <taxon>Bacillati</taxon>
        <taxon>Actinomycetota</taxon>
        <taxon>Actinomycetes</taxon>
        <taxon>Actinomycetales</taxon>
        <taxon>Actinomycetaceae</taxon>
        <taxon>Actinomyces</taxon>
    </lineage>
</organism>
<reference evidence="3" key="1">
    <citation type="submission" date="2016-09" db="EMBL/GenBank/DDBJ databases">
        <authorList>
            <person name="Strepis N."/>
        </authorList>
    </citation>
    <scope>NUCLEOTIDE SEQUENCE [LARGE SCALE GENOMIC DNA]</scope>
</reference>
<dbReference type="OrthoDB" id="9129781at2"/>